<dbReference type="RefSeq" id="WP_155098106.1">
    <property type="nucleotide sequence ID" value="NZ_WMKA01000003.1"/>
</dbReference>
<dbReference type="InterPro" id="IPR001509">
    <property type="entry name" value="Epimerase_deHydtase"/>
</dbReference>
<evidence type="ECO:0000259" key="2">
    <source>
        <dbReference type="Pfam" id="PF13460"/>
    </source>
</evidence>
<organism evidence="3 4">
    <name type="scientific">Cellulosimicrobium composti</name>
    <dbReference type="NCBI Taxonomy" id="2672572"/>
    <lineage>
        <taxon>Bacteria</taxon>
        <taxon>Bacillati</taxon>
        <taxon>Actinomycetota</taxon>
        <taxon>Actinomycetes</taxon>
        <taxon>Micrococcales</taxon>
        <taxon>Promicromonosporaceae</taxon>
        <taxon>Cellulosimicrobium</taxon>
    </lineage>
</organism>
<feature type="domain" description="NAD(P)-binding" evidence="2">
    <location>
        <begin position="7"/>
        <end position="93"/>
    </location>
</feature>
<dbReference type="GO" id="GO:0004029">
    <property type="term" value="F:aldehyde dehydrogenase (NAD+) activity"/>
    <property type="evidence" value="ECO:0007669"/>
    <property type="project" value="TreeGrafter"/>
</dbReference>
<evidence type="ECO:0000313" key="4">
    <source>
        <dbReference type="Proteomes" id="UP000440668"/>
    </source>
</evidence>
<reference evidence="3 4" key="1">
    <citation type="submission" date="2019-11" db="EMBL/GenBank/DDBJ databases">
        <title>Cellulosimicrobium composti sp. nov. isolated from a compost.</title>
        <authorList>
            <person name="Yang Y."/>
        </authorList>
    </citation>
    <scope>NUCLEOTIDE SEQUENCE [LARGE SCALE GENOMIC DNA]</scope>
    <source>
        <strain evidence="3 4">BIT-GX5</strain>
    </source>
</reference>
<dbReference type="GO" id="GO:0005737">
    <property type="term" value="C:cytoplasm"/>
    <property type="evidence" value="ECO:0007669"/>
    <property type="project" value="TreeGrafter"/>
</dbReference>
<evidence type="ECO:0000259" key="1">
    <source>
        <dbReference type="Pfam" id="PF01370"/>
    </source>
</evidence>
<dbReference type="InterPro" id="IPR051783">
    <property type="entry name" value="NAD(P)-dependent_oxidoreduct"/>
</dbReference>
<dbReference type="Pfam" id="PF01370">
    <property type="entry name" value="Epimerase"/>
    <property type="match status" value="1"/>
</dbReference>
<dbReference type="AlphaFoldDB" id="A0A6N7ZET4"/>
<dbReference type="SUPFAM" id="SSF51735">
    <property type="entry name" value="NAD(P)-binding Rossmann-fold domains"/>
    <property type="match status" value="1"/>
</dbReference>
<dbReference type="Proteomes" id="UP000440668">
    <property type="component" value="Unassembled WGS sequence"/>
</dbReference>
<name>A0A6N7ZET4_9MICO</name>
<dbReference type="PANTHER" id="PTHR48079">
    <property type="entry name" value="PROTEIN YEEZ"/>
    <property type="match status" value="1"/>
</dbReference>
<dbReference type="PANTHER" id="PTHR48079:SF6">
    <property type="entry name" value="NAD(P)-BINDING DOMAIN-CONTAINING PROTEIN-RELATED"/>
    <property type="match status" value="1"/>
</dbReference>
<feature type="domain" description="NAD-dependent epimerase/dehydratase" evidence="1">
    <location>
        <begin position="175"/>
        <end position="209"/>
    </location>
</feature>
<dbReference type="Pfam" id="PF13460">
    <property type="entry name" value="NAD_binding_10"/>
    <property type="match status" value="1"/>
</dbReference>
<dbReference type="Gene3D" id="3.40.50.720">
    <property type="entry name" value="NAD(P)-binding Rossmann-like Domain"/>
    <property type="match status" value="1"/>
</dbReference>
<gene>
    <name evidence="3" type="ORF">GJV82_02470</name>
</gene>
<comment type="caution">
    <text evidence="3">The sequence shown here is derived from an EMBL/GenBank/DDBJ whole genome shotgun (WGS) entry which is preliminary data.</text>
</comment>
<dbReference type="InterPro" id="IPR016040">
    <property type="entry name" value="NAD(P)-bd_dom"/>
</dbReference>
<protein>
    <submittedName>
        <fullName evidence="3">NAD-dependent epimerase/dehydratase family protein</fullName>
    </submittedName>
</protein>
<sequence>MQVLLTGGTGFIGSAVLRELRDRGHEVTALVRSEASAAAVADAGATPLRADAYDVDALAAALAATDGAIHTAAPDDGTNEALDRAVVAAVARAYGGTTRPFVHTSGVWKHGSGAGGTDDAPADPPAIVAWRVAVEEHLLAQDVVASVVAPGVVYGHGRGLPTLLAGAPRVDGPDGTGLALVGDGTQRWSVVHVDDLADLYALALERGARGHLLGTTAENPTVRSLGEAASRAVGLGGAVVPQTVEQTRERLGAALADALLLDQAPRAQRSVELGWSPRRGTLADELESGSYAPEAARA</sequence>
<dbReference type="InterPro" id="IPR036291">
    <property type="entry name" value="NAD(P)-bd_dom_sf"/>
</dbReference>
<dbReference type="EMBL" id="WMKA01000003">
    <property type="protein sequence ID" value="MTG87822.1"/>
    <property type="molecule type" value="Genomic_DNA"/>
</dbReference>
<evidence type="ECO:0000313" key="3">
    <source>
        <dbReference type="EMBL" id="MTG87822.1"/>
    </source>
</evidence>
<proteinExistence type="predicted"/>
<accession>A0A6N7ZET4</accession>